<evidence type="ECO:0000256" key="2">
    <source>
        <dbReference type="SAM" id="Phobius"/>
    </source>
</evidence>
<accession>A0A7X5ZCH0</accession>
<sequence length="76" mass="8314">MRVTQDMTMDGSASDAATALEELTLTEPEDAAPTKHVPSPDDGATTPGGPTMVLIGTGIYLAVKVWRYRRRRRRQV</sequence>
<dbReference type="Proteomes" id="UP000547444">
    <property type="component" value="Unassembled WGS sequence"/>
</dbReference>
<reference evidence="3 4" key="1">
    <citation type="submission" date="2020-03" db="EMBL/GenBank/DDBJ databases">
        <title>Sequencing the genomes of 1000 actinobacteria strains.</title>
        <authorList>
            <person name="Klenk H.-P."/>
        </authorList>
    </citation>
    <scope>NUCLEOTIDE SEQUENCE [LARGE SCALE GENOMIC DNA]</scope>
    <source>
        <strain evidence="3 4">DSM 44556</strain>
    </source>
</reference>
<organism evidence="3 4">
    <name type="scientific">Mycolicibacterium fluoranthenivorans</name>
    <dbReference type="NCBI Taxonomy" id="258505"/>
    <lineage>
        <taxon>Bacteria</taxon>
        <taxon>Bacillati</taxon>
        <taxon>Actinomycetota</taxon>
        <taxon>Actinomycetes</taxon>
        <taxon>Mycobacteriales</taxon>
        <taxon>Mycobacteriaceae</taxon>
        <taxon>Mycolicibacterium</taxon>
    </lineage>
</organism>
<feature type="transmembrane region" description="Helical" evidence="2">
    <location>
        <begin position="48"/>
        <end position="66"/>
    </location>
</feature>
<keyword evidence="2" id="KW-0812">Transmembrane</keyword>
<keyword evidence="2" id="KW-0472">Membrane</keyword>
<comment type="caution">
    <text evidence="3">The sequence shown here is derived from an EMBL/GenBank/DDBJ whole genome shotgun (WGS) entry which is preliminary data.</text>
</comment>
<evidence type="ECO:0000313" key="3">
    <source>
        <dbReference type="EMBL" id="NIH95069.1"/>
    </source>
</evidence>
<dbReference type="AlphaFoldDB" id="A0A7X5ZCH0"/>
<evidence type="ECO:0000313" key="4">
    <source>
        <dbReference type="Proteomes" id="UP000547444"/>
    </source>
</evidence>
<name>A0A7X5ZCH0_9MYCO</name>
<protein>
    <submittedName>
        <fullName evidence="3">Uncharacterized protein</fullName>
    </submittedName>
</protein>
<dbReference type="EMBL" id="JAANOW010000001">
    <property type="protein sequence ID" value="NIH95069.1"/>
    <property type="molecule type" value="Genomic_DNA"/>
</dbReference>
<dbReference type="RefSeq" id="WP_167157908.1">
    <property type="nucleotide sequence ID" value="NZ_JAANOW010000001.1"/>
</dbReference>
<proteinExistence type="predicted"/>
<keyword evidence="2" id="KW-1133">Transmembrane helix</keyword>
<evidence type="ECO:0000256" key="1">
    <source>
        <dbReference type="SAM" id="MobiDB-lite"/>
    </source>
</evidence>
<feature type="region of interest" description="Disordered" evidence="1">
    <location>
        <begin position="27"/>
        <end position="49"/>
    </location>
</feature>
<gene>
    <name evidence="3" type="ORF">FHU31_002025</name>
</gene>
<keyword evidence="4" id="KW-1185">Reference proteome</keyword>